<evidence type="ECO:0000313" key="2">
    <source>
        <dbReference type="Proteomes" id="UP000199601"/>
    </source>
</evidence>
<evidence type="ECO:0000313" key="1">
    <source>
        <dbReference type="EMBL" id="CQD12850.1"/>
    </source>
</evidence>
<accession>A0A0U1DCR1</accession>
<protein>
    <submittedName>
        <fullName evidence="1">Uncharacterized protein</fullName>
    </submittedName>
</protein>
<reference evidence="2" key="1">
    <citation type="submission" date="2015-03" db="EMBL/GenBank/DDBJ databases">
        <authorList>
            <person name="Urmite Genomes"/>
        </authorList>
    </citation>
    <scope>NUCLEOTIDE SEQUENCE [LARGE SCALE GENOMIC DNA]</scope>
    <source>
        <strain evidence="2">CSUR P1344</strain>
    </source>
</reference>
<keyword evidence="2" id="KW-1185">Reference proteome</keyword>
<organism evidence="1 2">
    <name type="scientific">Mycobacterium europaeum</name>
    <dbReference type="NCBI Taxonomy" id="761804"/>
    <lineage>
        <taxon>Bacteria</taxon>
        <taxon>Bacillati</taxon>
        <taxon>Actinomycetota</taxon>
        <taxon>Actinomycetes</taxon>
        <taxon>Mycobacteriales</taxon>
        <taxon>Mycobacteriaceae</taxon>
        <taxon>Mycobacterium</taxon>
        <taxon>Mycobacterium simiae complex</taxon>
    </lineage>
</organism>
<dbReference type="AlphaFoldDB" id="A0A0U1DCR1"/>
<name>A0A0U1DCR1_9MYCO</name>
<dbReference type="Proteomes" id="UP000199601">
    <property type="component" value="Unassembled WGS sequence"/>
</dbReference>
<sequence>MTCDDVGPSSCYLAEWYTRQNNDRPITDIAQCLRGSLAAIASEADPPQLLYAVAVPQDAYMFGVFAANSAELVVLACLRAGLPADRVSAATQVPPIGPRRG</sequence>
<proteinExistence type="predicted"/>
<dbReference type="EMBL" id="CTEC01000001">
    <property type="protein sequence ID" value="CQD12850.1"/>
    <property type="molecule type" value="Genomic_DNA"/>
</dbReference>
<gene>
    <name evidence="1" type="ORF">BN000_02739</name>
</gene>